<dbReference type="RefSeq" id="WP_213889190.1">
    <property type="nucleotide sequence ID" value="NZ_JAGFNU010000006.1"/>
</dbReference>
<dbReference type="Gene3D" id="1.20.200.10">
    <property type="entry name" value="Fumarase/aspartase (Central domain)"/>
    <property type="match status" value="1"/>
</dbReference>
<dbReference type="PANTHER" id="PTHR43172">
    <property type="entry name" value="ADENYLOSUCCINATE LYASE"/>
    <property type="match status" value="1"/>
</dbReference>
<dbReference type="Pfam" id="PF00206">
    <property type="entry name" value="Lyase_1"/>
    <property type="match status" value="1"/>
</dbReference>
<dbReference type="InterPro" id="IPR019468">
    <property type="entry name" value="AdenyloSucc_lyase_C"/>
</dbReference>
<protein>
    <submittedName>
        <fullName evidence="3">Lyase family protein</fullName>
    </submittedName>
</protein>
<comment type="caution">
    <text evidence="3">The sequence shown here is derived from an EMBL/GenBank/DDBJ whole genome shotgun (WGS) entry which is preliminary data.</text>
</comment>
<dbReference type="SMART" id="SM00998">
    <property type="entry name" value="ADSL_C"/>
    <property type="match status" value="1"/>
</dbReference>
<dbReference type="InterPro" id="IPR000362">
    <property type="entry name" value="Fumarate_lyase_fam"/>
</dbReference>
<keyword evidence="3" id="KW-0456">Lyase</keyword>
<dbReference type="GO" id="GO:0016829">
    <property type="term" value="F:lyase activity"/>
    <property type="evidence" value="ECO:0007669"/>
    <property type="project" value="UniProtKB-KW"/>
</dbReference>
<dbReference type="EMBL" id="JBHMEA010000048">
    <property type="protein sequence ID" value="MFB9233073.1"/>
    <property type="molecule type" value="Genomic_DNA"/>
</dbReference>
<dbReference type="PROSITE" id="PS00163">
    <property type="entry name" value="FUMARATE_LYASES"/>
    <property type="match status" value="1"/>
</dbReference>
<dbReference type="InterPro" id="IPR008948">
    <property type="entry name" value="L-Aspartase-like"/>
</dbReference>
<proteinExistence type="inferred from homology"/>
<accession>A0ABV5JK41</accession>
<evidence type="ECO:0000259" key="2">
    <source>
        <dbReference type="SMART" id="SM00998"/>
    </source>
</evidence>
<comment type="similarity">
    <text evidence="1">Belongs to the class-II fumarase/aspartase family.</text>
</comment>
<dbReference type="PRINTS" id="PR00145">
    <property type="entry name" value="ARGSUCLYASE"/>
</dbReference>
<evidence type="ECO:0000313" key="4">
    <source>
        <dbReference type="Proteomes" id="UP001589683"/>
    </source>
</evidence>
<organism evidence="3 4">
    <name type="scientific">Pseudohalocynthiibacter aestuariivivens</name>
    <dbReference type="NCBI Taxonomy" id="1591409"/>
    <lineage>
        <taxon>Bacteria</taxon>
        <taxon>Pseudomonadati</taxon>
        <taxon>Pseudomonadota</taxon>
        <taxon>Alphaproteobacteria</taxon>
        <taxon>Rhodobacterales</taxon>
        <taxon>Paracoccaceae</taxon>
        <taxon>Pseudohalocynthiibacter</taxon>
    </lineage>
</organism>
<dbReference type="InterPro" id="IPR022761">
    <property type="entry name" value="Fumarate_lyase_N"/>
</dbReference>
<name>A0ABV5JK41_9RHOB</name>
<feature type="domain" description="Adenylosuccinate lyase C-terminal" evidence="2">
    <location>
        <begin position="363"/>
        <end position="436"/>
    </location>
</feature>
<gene>
    <name evidence="3" type="ORF">ACFFUT_14880</name>
</gene>
<dbReference type="Proteomes" id="UP001589683">
    <property type="component" value="Unassembled WGS sequence"/>
</dbReference>
<sequence length="442" mass="46896">MATTPFDSAITRDLFYDAEVGKLFTDSAEVRAMMLVEGTLAKVQGKLGMIPEISAAAIHRAGLEIQIDPGGLSAETGKNAVVVPALVAAFRKAMEAPEHAQYLHWGATSQDIIDTGLVLRLRQVLSIYETRIKALVKTLGSLAEEHATLPMAARTWGQTATVTSFGAVVASWGTPFINHLDRLAVLRPRLLNVSLSGAAGTLSAMGDDGPKIRAALAEALSLNDPARSWHSTRDSLAELAGWLTLVTGSLGNFGEDILLMTQSGINEVSLSSGGGSSTMPQKSNPVLPSLLVALAGQTSALNNVMQSATKHRQQRDGAAWMCEWMSLPQMCMATARALSAATELANTLSPNNAAMAAHIDDGTGLIYAEALSFALVPGLSRPDAQAAVKELCQQMLDQREPLRKLASKRWPDVDFGTMFSHIAQLGQAPAEARDFAKSAKAL</sequence>
<dbReference type="PRINTS" id="PR00149">
    <property type="entry name" value="FUMRATELYASE"/>
</dbReference>
<dbReference type="PANTHER" id="PTHR43172:SF2">
    <property type="entry name" value="ADENYLOSUCCINATE LYASE C-TERMINAL DOMAIN-CONTAINING PROTEIN"/>
    <property type="match status" value="1"/>
</dbReference>
<dbReference type="Gene3D" id="1.10.40.30">
    <property type="entry name" value="Fumarase/aspartase (C-terminal domain)"/>
    <property type="match status" value="1"/>
</dbReference>
<evidence type="ECO:0000256" key="1">
    <source>
        <dbReference type="ARBA" id="ARBA00034772"/>
    </source>
</evidence>
<dbReference type="SUPFAM" id="SSF48557">
    <property type="entry name" value="L-aspartase-like"/>
    <property type="match status" value="1"/>
</dbReference>
<reference evidence="3 4" key="1">
    <citation type="submission" date="2024-09" db="EMBL/GenBank/DDBJ databases">
        <authorList>
            <person name="Sun Q."/>
            <person name="Mori K."/>
        </authorList>
    </citation>
    <scope>NUCLEOTIDE SEQUENCE [LARGE SCALE GENOMIC DNA]</scope>
    <source>
        <strain evidence="3 4">CECT 8726</strain>
    </source>
</reference>
<keyword evidence="4" id="KW-1185">Reference proteome</keyword>
<evidence type="ECO:0000313" key="3">
    <source>
        <dbReference type="EMBL" id="MFB9233073.1"/>
    </source>
</evidence>
<dbReference type="InterPro" id="IPR020557">
    <property type="entry name" value="Fumarate_lyase_CS"/>
</dbReference>